<dbReference type="GO" id="GO:0016763">
    <property type="term" value="F:pentosyltransferase activity"/>
    <property type="evidence" value="ECO:0007669"/>
    <property type="project" value="TreeGrafter"/>
</dbReference>
<dbReference type="GO" id="GO:0009103">
    <property type="term" value="P:lipopolysaccharide biosynthetic process"/>
    <property type="evidence" value="ECO:0007669"/>
    <property type="project" value="UniProtKB-ARBA"/>
</dbReference>
<dbReference type="InterPro" id="IPR038731">
    <property type="entry name" value="RgtA/B/C-like"/>
</dbReference>
<evidence type="ECO:0000256" key="5">
    <source>
        <dbReference type="ARBA" id="ARBA00022692"/>
    </source>
</evidence>
<evidence type="ECO:0000256" key="3">
    <source>
        <dbReference type="ARBA" id="ARBA00022676"/>
    </source>
</evidence>
<evidence type="ECO:0000256" key="2">
    <source>
        <dbReference type="ARBA" id="ARBA00022475"/>
    </source>
</evidence>
<feature type="domain" description="Glycosyltransferase RgtA/B/C/D-like" evidence="9">
    <location>
        <begin position="84"/>
        <end position="222"/>
    </location>
</feature>
<evidence type="ECO:0000256" key="6">
    <source>
        <dbReference type="ARBA" id="ARBA00022989"/>
    </source>
</evidence>
<proteinExistence type="predicted"/>
<keyword evidence="2" id="KW-1003">Cell membrane</keyword>
<gene>
    <name evidence="10" type="ORF">COX73_01755</name>
</gene>
<feature type="transmembrane region" description="Helical" evidence="8">
    <location>
        <begin position="206"/>
        <end position="225"/>
    </location>
</feature>
<evidence type="ECO:0000256" key="4">
    <source>
        <dbReference type="ARBA" id="ARBA00022679"/>
    </source>
</evidence>
<evidence type="ECO:0000313" key="11">
    <source>
        <dbReference type="Proteomes" id="UP000231469"/>
    </source>
</evidence>
<dbReference type="EMBL" id="PFPS01000072">
    <property type="protein sequence ID" value="PJA02253.1"/>
    <property type="molecule type" value="Genomic_DNA"/>
</dbReference>
<reference evidence="11" key="1">
    <citation type="submission" date="2017-09" db="EMBL/GenBank/DDBJ databases">
        <title>Depth-based differentiation of microbial function through sediment-hosted aquifers and enrichment of novel symbionts in the deep terrestrial subsurface.</title>
        <authorList>
            <person name="Probst A.J."/>
            <person name="Ladd B."/>
            <person name="Jarett J.K."/>
            <person name="Geller-Mcgrath D.E."/>
            <person name="Sieber C.M.K."/>
            <person name="Emerson J.B."/>
            <person name="Anantharaman K."/>
            <person name="Thomas B.C."/>
            <person name="Malmstrom R."/>
            <person name="Stieglmeier M."/>
            <person name="Klingl A."/>
            <person name="Woyke T."/>
            <person name="Ryan C.M."/>
            <person name="Banfield J.F."/>
        </authorList>
    </citation>
    <scope>NUCLEOTIDE SEQUENCE [LARGE SCALE GENOMIC DNA]</scope>
</reference>
<feature type="transmembrane region" description="Helical" evidence="8">
    <location>
        <begin position="163"/>
        <end position="194"/>
    </location>
</feature>
<name>A0A2M7VKC6_9BACT</name>
<feature type="transmembrane region" description="Helical" evidence="8">
    <location>
        <begin position="107"/>
        <end position="127"/>
    </location>
</feature>
<protein>
    <recommendedName>
        <fullName evidence="9">Glycosyltransferase RgtA/B/C/D-like domain-containing protein</fullName>
    </recommendedName>
</protein>
<dbReference type="Pfam" id="PF13231">
    <property type="entry name" value="PMT_2"/>
    <property type="match status" value="1"/>
</dbReference>
<feature type="transmembrane region" description="Helical" evidence="8">
    <location>
        <begin position="132"/>
        <end position="151"/>
    </location>
</feature>
<keyword evidence="7 8" id="KW-0472">Membrane</keyword>
<feature type="transmembrane region" description="Helical" evidence="8">
    <location>
        <begin position="346"/>
        <end position="364"/>
    </location>
</feature>
<dbReference type="InterPro" id="IPR050297">
    <property type="entry name" value="LipidA_mod_glycosyltrf_83"/>
</dbReference>
<evidence type="ECO:0000259" key="9">
    <source>
        <dbReference type="Pfam" id="PF13231"/>
    </source>
</evidence>
<accession>A0A2M7VKC6</accession>
<keyword evidence="4" id="KW-0808">Transferase</keyword>
<evidence type="ECO:0000313" key="10">
    <source>
        <dbReference type="EMBL" id="PJA02253.1"/>
    </source>
</evidence>
<feature type="transmembrane region" description="Helical" evidence="8">
    <location>
        <begin position="316"/>
        <end position="334"/>
    </location>
</feature>
<evidence type="ECO:0000256" key="1">
    <source>
        <dbReference type="ARBA" id="ARBA00004651"/>
    </source>
</evidence>
<comment type="subcellular location">
    <subcellularLocation>
        <location evidence="1">Cell membrane</location>
        <topology evidence="1">Multi-pass membrane protein</topology>
    </subcellularLocation>
</comment>
<feature type="transmembrane region" description="Helical" evidence="8">
    <location>
        <begin position="274"/>
        <end position="296"/>
    </location>
</feature>
<dbReference type="AlphaFoldDB" id="A0A2M7VKC6"/>
<keyword evidence="5 8" id="KW-0812">Transmembrane</keyword>
<evidence type="ECO:0000256" key="7">
    <source>
        <dbReference type="ARBA" id="ARBA00023136"/>
    </source>
</evidence>
<comment type="caution">
    <text evidence="10">The sequence shown here is derived from an EMBL/GenBank/DDBJ whole genome shotgun (WGS) entry which is preliminary data.</text>
</comment>
<keyword evidence="6 8" id="KW-1133">Transmembrane helix</keyword>
<keyword evidence="3" id="KW-0328">Glycosyltransferase</keyword>
<dbReference type="PANTHER" id="PTHR33908">
    <property type="entry name" value="MANNOSYLTRANSFERASE YKCB-RELATED"/>
    <property type="match status" value="1"/>
</dbReference>
<dbReference type="Proteomes" id="UP000231469">
    <property type="component" value="Unassembled WGS sequence"/>
</dbReference>
<feature type="transmembrane region" description="Helical" evidence="8">
    <location>
        <begin position="81"/>
        <end position="101"/>
    </location>
</feature>
<dbReference type="GO" id="GO:0005886">
    <property type="term" value="C:plasma membrane"/>
    <property type="evidence" value="ECO:0007669"/>
    <property type="project" value="UniProtKB-SubCell"/>
</dbReference>
<sequence>MAVFSLRDDTRTSDEVPHIAAGYSYLTQQSYWLNPEHPPLIKDLAAIPLLFLNLNFPKEKSQEDITGWDFLYHSGNNPDQIIFWARIPMIFVLMFLAWFLFKWTRKLAGNLPALLVLFLFSFSPNFLAHGRLVTTDVGATLGFVISIYFYLKFLQNPTKRNTIFSGISLGIALLLKFFTLLLIPFFGLIFLIFVFLRSKEIKLKDYLKKILLIALVSISVVWIVYQFHLLNYPQEEQVAYIKDYLSYYPNTTFFNNITLWLVQNPILRPFGHYLFGFIIIFAKVVTAYAWPTYLMGTIANHGLRYYFPVVYLIKNPLALHLLTLIAFLAAVRFLEIGSLKKWLKSHFTEFSMLAFIVIYLAIAISSKCNIGIRHILPIFPFIYILVSIGIKKWINKIKTFTFKKVAIFSVLVLLIWYGVSSLSVFPNYLAYFNELVGGSKHGYEYVVDSNVDAGQDLRRLAKWVEKQGIDKIYIDYFSDDPRDEKSIPKYYLGEKAIPWRGSSIWVWWGIPYPGSFPKGNYLAVSATLLQTDRGKPRFDYQGYWGYYNWLNNYQPIAQVGRSILVYYIP</sequence>
<feature type="transmembrane region" description="Helical" evidence="8">
    <location>
        <begin position="370"/>
        <end position="390"/>
    </location>
</feature>
<organism evidence="10 11">
    <name type="scientific">bacterium (Candidatus Gribaldobacteria) CG_4_10_14_0_2_um_filter_36_18</name>
    <dbReference type="NCBI Taxonomy" id="2014264"/>
    <lineage>
        <taxon>Bacteria</taxon>
        <taxon>Candidatus Gribaldobacteria</taxon>
    </lineage>
</organism>
<evidence type="ECO:0000256" key="8">
    <source>
        <dbReference type="SAM" id="Phobius"/>
    </source>
</evidence>
<dbReference type="PANTHER" id="PTHR33908:SF11">
    <property type="entry name" value="MEMBRANE PROTEIN"/>
    <property type="match status" value="1"/>
</dbReference>